<organism evidence="2 3">
    <name type="scientific">Opisthorchis felineus</name>
    <dbReference type="NCBI Taxonomy" id="147828"/>
    <lineage>
        <taxon>Eukaryota</taxon>
        <taxon>Metazoa</taxon>
        <taxon>Spiralia</taxon>
        <taxon>Lophotrochozoa</taxon>
        <taxon>Platyhelminthes</taxon>
        <taxon>Trematoda</taxon>
        <taxon>Digenea</taxon>
        <taxon>Opisthorchiida</taxon>
        <taxon>Opisthorchiata</taxon>
        <taxon>Opisthorchiidae</taxon>
        <taxon>Opisthorchis</taxon>
    </lineage>
</organism>
<dbReference type="InterPro" id="IPR050767">
    <property type="entry name" value="Sel1_AlgK"/>
</dbReference>
<reference evidence="2 3" key="1">
    <citation type="journal article" date="2019" name="BMC Genomics">
        <title>New insights from Opisthorchis felineus genome: update on genomics of the epidemiologically important liver flukes.</title>
        <authorList>
            <person name="Ershov N.I."/>
            <person name="Mordvinov V.A."/>
            <person name="Prokhortchouk E.B."/>
            <person name="Pakharukova M.Y."/>
            <person name="Gunbin K.V."/>
            <person name="Ustyantsev K."/>
            <person name="Genaev M.A."/>
            <person name="Blinov A.G."/>
            <person name="Mazur A."/>
            <person name="Boulygina E."/>
            <person name="Tsygankova S."/>
            <person name="Khrameeva E."/>
            <person name="Chekanov N."/>
            <person name="Fan G."/>
            <person name="Xiao A."/>
            <person name="Zhang H."/>
            <person name="Xu X."/>
            <person name="Yang H."/>
            <person name="Solovyev V."/>
            <person name="Lee S.M."/>
            <person name="Liu X."/>
            <person name="Afonnikov D.A."/>
            <person name="Skryabin K.G."/>
        </authorList>
    </citation>
    <scope>NUCLEOTIDE SEQUENCE [LARGE SCALE GENOMIC DNA]</scope>
    <source>
        <strain evidence="2">AK-0245</strain>
        <tissue evidence="2">Whole organism</tissue>
    </source>
</reference>
<proteinExistence type="inferred from homology"/>
<gene>
    <name evidence="2" type="ORF">CRM22_001870</name>
</gene>
<dbReference type="PANTHER" id="PTHR11102">
    <property type="entry name" value="SEL-1-LIKE PROTEIN"/>
    <property type="match status" value="1"/>
</dbReference>
<dbReference type="OrthoDB" id="6277574at2759"/>
<evidence type="ECO:0000313" key="2">
    <source>
        <dbReference type="EMBL" id="TGZ72794.1"/>
    </source>
</evidence>
<keyword evidence="3" id="KW-1185">Reference proteome</keyword>
<dbReference type="SUPFAM" id="SSF81901">
    <property type="entry name" value="HCP-like"/>
    <property type="match status" value="1"/>
</dbReference>
<dbReference type="InterPro" id="IPR011990">
    <property type="entry name" value="TPR-like_helical_dom_sf"/>
</dbReference>
<dbReference type="Proteomes" id="UP000308267">
    <property type="component" value="Unassembled WGS sequence"/>
</dbReference>
<dbReference type="GO" id="GO:0036503">
    <property type="term" value="P:ERAD pathway"/>
    <property type="evidence" value="ECO:0007669"/>
    <property type="project" value="TreeGrafter"/>
</dbReference>
<dbReference type="EMBL" id="SJOL01003324">
    <property type="protein sequence ID" value="TGZ72794.1"/>
    <property type="molecule type" value="Genomic_DNA"/>
</dbReference>
<dbReference type="SMART" id="SM00671">
    <property type="entry name" value="SEL1"/>
    <property type="match status" value="2"/>
</dbReference>
<sequence length="185" mass="20949">TLGAKADYKLAVKYFTMASQQGNVLAFFYLGVASSRVKLGDYYYYGWGTEVDYMKAVQHYRIASELHQNSQAMFNLAYMHEQGLGLKRDIHLAKRYYDLATEASLDAKVPVALALLKLSVSFWSEYLRASTLVSMMKLVVKIYRLYGVCSASLGEKSPIALIWRLQRSPTVPVMESQKTMLDMNA</sequence>
<dbReference type="AlphaFoldDB" id="A0A4V3SGL2"/>
<dbReference type="PANTHER" id="PTHR11102:SF147">
    <property type="entry name" value="SEL1L ADAPTOR SUBUNIT OF ERAD E3 UBIQUITIN LIGASE"/>
    <property type="match status" value="1"/>
</dbReference>
<protein>
    <submittedName>
        <fullName evidence="2">Uncharacterized protein</fullName>
    </submittedName>
</protein>
<evidence type="ECO:0000256" key="1">
    <source>
        <dbReference type="ARBA" id="ARBA00038101"/>
    </source>
</evidence>
<dbReference type="Gene3D" id="1.25.40.10">
    <property type="entry name" value="Tetratricopeptide repeat domain"/>
    <property type="match status" value="1"/>
</dbReference>
<accession>A0A4V3SGL2</accession>
<name>A0A4V3SGL2_OPIFE</name>
<dbReference type="STRING" id="147828.A0A4V3SGL2"/>
<evidence type="ECO:0000313" key="3">
    <source>
        <dbReference type="Proteomes" id="UP000308267"/>
    </source>
</evidence>
<dbReference type="InterPro" id="IPR006597">
    <property type="entry name" value="Sel1-like"/>
</dbReference>
<dbReference type="Pfam" id="PF08238">
    <property type="entry name" value="Sel1"/>
    <property type="match status" value="3"/>
</dbReference>
<comment type="caution">
    <text evidence="2">The sequence shown here is derived from an EMBL/GenBank/DDBJ whole genome shotgun (WGS) entry which is preliminary data.</text>
</comment>
<dbReference type="GO" id="GO:0005789">
    <property type="term" value="C:endoplasmic reticulum membrane"/>
    <property type="evidence" value="ECO:0007669"/>
    <property type="project" value="TreeGrafter"/>
</dbReference>
<comment type="similarity">
    <text evidence="1">Belongs to the sel-1 family.</text>
</comment>
<feature type="non-terminal residue" evidence="2">
    <location>
        <position position="1"/>
    </location>
</feature>